<proteinExistence type="predicted"/>
<dbReference type="PANTHER" id="PTHR30404">
    <property type="entry name" value="N-ACETYLMURAMOYL-L-ALANINE AMIDASE"/>
    <property type="match status" value="1"/>
</dbReference>
<dbReference type="GO" id="GO:0030288">
    <property type="term" value="C:outer membrane-bounded periplasmic space"/>
    <property type="evidence" value="ECO:0007669"/>
    <property type="project" value="TreeGrafter"/>
</dbReference>
<dbReference type="PANTHER" id="PTHR30404:SF0">
    <property type="entry name" value="N-ACETYLMURAMOYL-L-ALANINE AMIDASE AMIC"/>
    <property type="match status" value="1"/>
</dbReference>
<reference evidence="3" key="2">
    <citation type="submission" date="2021-04" db="EMBL/GenBank/DDBJ databases">
        <authorList>
            <person name="Gilroy R."/>
        </authorList>
    </citation>
    <scope>NUCLEOTIDE SEQUENCE</scope>
    <source>
        <strain evidence="3">5790</strain>
    </source>
</reference>
<keyword evidence="1 3" id="KW-0378">Hydrolase</keyword>
<organism evidence="3 4">
    <name type="scientific">Candidatus Monoglobus merdigallinarum</name>
    <dbReference type="NCBI Taxonomy" id="2838698"/>
    <lineage>
        <taxon>Bacteria</taxon>
        <taxon>Bacillati</taxon>
        <taxon>Bacillota</taxon>
        <taxon>Clostridia</taxon>
        <taxon>Monoglobales</taxon>
        <taxon>Monoglobaceae</taxon>
        <taxon>Monoglobus</taxon>
    </lineage>
</organism>
<protein>
    <submittedName>
        <fullName evidence="3">N-acetylmuramoyl-L-alanine amidase</fullName>
        <ecNumber evidence="3">3.5.1.28</ecNumber>
    </submittedName>
</protein>
<evidence type="ECO:0000259" key="2">
    <source>
        <dbReference type="SMART" id="SM00646"/>
    </source>
</evidence>
<dbReference type="Pfam" id="PF01520">
    <property type="entry name" value="Amidase_3"/>
    <property type="match status" value="1"/>
</dbReference>
<comment type="caution">
    <text evidence="3">The sequence shown here is derived from an EMBL/GenBank/DDBJ whole genome shotgun (WGS) entry which is preliminary data.</text>
</comment>
<feature type="domain" description="MurNAc-LAA" evidence="2">
    <location>
        <begin position="116"/>
        <end position="229"/>
    </location>
</feature>
<reference evidence="3" key="1">
    <citation type="journal article" date="2021" name="PeerJ">
        <title>Extensive microbial diversity within the chicken gut microbiome revealed by metagenomics and culture.</title>
        <authorList>
            <person name="Gilroy R."/>
            <person name="Ravi A."/>
            <person name="Getino M."/>
            <person name="Pursley I."/>
            <person name="Horton D.L."/>
            <person name="Alikhan N.F."/>
            <person name="Baker D."/>
            <person name="Gharbi K."/>
            <person name="Hall N."/>
            <person name="Watson M."/>
            <person name="Adriaenssens E.M."/>
            <person name="Foster-Nyarko E."/>
            <person name="Jarju S."/>
            <person name="Secka A."/>
            <person name="Antonio M."/>
            <person name="Oren A."/>
            <person name="Chaudhuri R.R."/>
            <person name="La Ragione R."/>
            <person name="Hildebrand F."/>
            <person name="Pallen M.J."/>
        </authorList>
    </citation>
    <scope>NUCLEOTIDE SEQUENCE</scope>
    <source>
        <strain evidence="3">5790</strain>
    </source>
</reference>
<gene>
    <name evidence="3" type="ORF">H9900_05865</name>
</gene>
<dbReference type="SUPFAM" id="SSF53187">
    <property type="entry name" value="Zn-dependent exopeptidases"/>
    <property type="match status" value="1"/>
</dbReference>
<dbReference type="InterPro" id="IPR050695">
    <property type="entry name" value="N-acetylmuramoyl_amidase_3"/>
</dbReference>
<dbReference type="InterPro" id="IPR002508">
    <property type="entry name" value="MurNAc-LAA_cat"/>
</dbReference>
<dbReference type="Gene3D" id="3.40.630.40">
    <property type="entry name" value="Zn-dependent exopeptidases"/>
    <property type="match status" value="1"/>
</dbReference>
<name>A0A9D1PRH1_9FIRM</name>
<dbReference type="GO" id="GO:0009253">
    <property type="term" value="P:peptidoglycan catabolic process"/>
    <property type="evidence" value="ECO:0007669"/>
    <property type="project" value="InterPro"/>
</dbReference>
<dbReference type="Proteomes" id="UP000824162">
    <property type="component" value="Unassembled WGS sequence"/>
</dbReference>
<evidence type="ECO:0000256" key="1">
    <source>
        <dbReference type="ARBA" id="ARBA00022801"/>
    </source>
</evidence>
<dbReference type="EC" id="3.5.1.28" evidence="3"/>
<dbReference type="EMBL" id="DXIJ01000122">
    <property type="protein sequence ID" value="HIV86315.1"/>
    <property type="molecule type" value="Genomic_DNA"/>
</dbReference>
<dbReference type="AlphaFoldDB" id="A0A9D1PRH1"/>
<dbReference type="CDD" id="cd02696">
    <property type="entry name" value="MurNAc-LAA"/>
    <property type="match status" value="1"/>
</dbReference>
<evidence type="ECO:0000313" key="3">
    <source>
        <dbReference type="EMBL" id="HIV86315.1"/>
    </source>
</evidence>
<evidence type="ECO:0000313" key="4">
    <source>
        <dbReference type="Proteomes" id="UP000824162"/>
    </source>
</evidence>
<sequence>MFLTINKNSLILGAAAVLLCVIAAVILIKLETEPSAMTAAEVGGKVIVIDPGHGGVDGGASSGEILEKDLNLSVALKLGSMINDDGNTAIMTRDDDSAHLSDSGKFVKKDDLEHRLSFIESAGAKMFISIHMNKFDDPKYSGAQVFYSENGDDSRRLGELLQQSLKDRLDASNNRAAKGNENGVYILKKATVPAVIVECGFLSNPDELARLVDDSYQNDIAEAIYEGIKQYWEQEE</sequence>
<dbReference type="SMART" id="SM00646">
    <property type="entry name" value="Ami_3"/>
    <property type="match status" value="1"/>
</dbReference>
<accession>A0A9D1PRH1</accession>
<dbReference type="GO" id="GO:0008745">
    <property type="term" value="F:N-acetylmuramoyl-L-alanine amidase activity"/>
    <property type="evidence" value="ECO:0007669"/>
    <property type="project" value="UniProtKB-EC"/>
</dbReference>